<dbReference type="InterPro" id="IPR043135">
    <property type="entry name" value="Fur_C"/>
</dbReference>
<evidence type="ECO:0000256" key="2">
    <source>
        <dbReference type="ARBA" id="ARBA00022491"/>
    </source>
</evidence>
<evidence type="ECO:0000256" key="3">
    <source>
        <dbReference type="ARBA" id="ARBA00022833"/>
    </source>
</evidence>
<evidence type="ECO:0000256" key="6">
    <source>
        <dbReference type="ARBA" id="ARBA00023163"/>
    </source>
</evidence>
<keyword evidence="2" id="KW-0678">Repressor</keyword>
<dbReference type="InterPro" id="IPR036390">
    <property type="entry name" value="WH_DNA-bd_sf"/>
</dbReference>
<evidence type="ECO:0000313" key="9">
    <source>
        <dbReference type="EMBL" id="PIR96932.1"/>
    </source>
</evidence>
<dbReference type="GO" id="GO:0008270">
    <property type="term" value="F:zinc ion binding"/>
    <property type="evidence" value="ECO:0007669"/>
    <property type="project" value="TreeGrafter"/>
</dbReference>
<keyword evidence="7" id="KW-0479">Metal-binding</keyword>
<dbReference type="InterPro" id="IPR036388">
    <property type="entry name" value="WH-like_DNA-bd_sf"/>
</dbReference>
<dbReference type="InterPro" id="IPR002481">
    <property type="entry name" value="FUR"/>
</dbReference>
<dbReference type="CDD" id="cd07153">
    <property type="entry name" value="Fur_like"/>
    <property type="match status" value="1"/>
</dbReference>
<evidence type="ECO:0000256" key="7">
    <source>
        <dbReference type="PIRSR" id="PIRSR602481-1"/>
    </source>
</evidence>
<dbReference type="Proteomes" id="UP000230557">
    <property type="component" value="Unassembled WGS sequence"/>
</dbReference>
<feature type="binding site" evidence="7">
    <location>
        <position position="135"/>
    </location>
    <ligand>
        <name>Zn(2+)</name>
        <dbReference type="ChEBI" id="CHEBI:29105"/>
    </ligand>
</feature>
<keyword evidence="3 7" id="KW-0862">Zinc</keyword>
<evidence type="ECO:0000256" key="5">
    <source>
        <dbReference type="ARBA" id="ARBA00023125"/>
    </source>
</evidence>
<proteinExistence type="inferred from homology"/>
<dbReference type="Pfam" id="PF01475">
    <property type="entry name" value="FUR"/>
    <property type="match status" value="1"/>
</dbReference>
<dbReference type="Gene3D" id="1.10.10.10">
    <property type="entry name" value="Winged helix-like DNA-binding domain superfamily/Winged helix DNA-binding domain"/>
    <property type="match status" value="1"/>
</dbReference>
<dbReference type="GO" id="GO:0000976">
    <property type="term" value="F:transcription cis-regulatory region binding"/>
    <property type="evidence" value="ECO:0007669"/>
    <property type="project" value="TreeGrafter"/>
</dbReference>
<dbReference type="SUPFAM" id="SSF46785">
    <property type="entry name" value="Winged helix' DNA-binding domain"/>
    <property type="match status" value="1"/>
</dbReference>
<comment type="similarity">
    <text evidence="1">Belongs to the Fur family.</text>
</comment>
<name>A0A2H0VCU9_9BACT</name>
<evidence type="ECO:0000256" key="8">
    <source>
        <dbReference type="PIRSR" id="PIRSR602481-2"/>
    </source>
</evidence>
<dbReference type="PANTHER" id="PTHR33202:SF7">
    <property type="entry name" value="FERRIC UPTAKE REGULATION PROTEIN"/>
    <property type="match status" value="1"/>
</dbReference>
<evidence type="ECO:0000313" key="10">
    <source>
        <dbReference type="Proteomes" id="UP000230557"/>
    </source>
</evidence>
<reference evidence="10" key="1">
    <citation type="submission" date="2017-09" db="EMBL/GenBank/DDBJ databases">
        <title>Depth-based differentiation of microbial function through sediment-hosted aquifers and enrichment of novel symbionts in the deep terrestrial subsurface.</title>
        <authorList>
            <person name="Probst A.J."/>
            <person name="Ladd B."/>
            <person name="Jarett J.K."/>
            <person name="Geller-Mcgrath D.E."/>
            <person name="Sieber C.M.K."/>
            <person name="Emerson J.B."/>
            <person name="Anantharaman K."/>
            <person name="Thomas B.C."/>
            <person name="Malmstrom R."/>
            <person name="Stieglmeier M."/>
            <person name="Klingl A."/>
            <person name="Woyke T."/>
            <person name="Ryan C.M."/>
            <person name="Banfield J.F."/>
        </authorList>
    </citation>
    <scope>NUCLEOTIDE SEQUENCE [LARGE SCALE GENOMIC DNA]</scope>
</reference>
<keyword evidence="8" id="KW-0408">Iron</keyword>
<keyword evidence="5" id="KW-0238">DNA-binding</keyword>
<feature type="binding site" evidence="7">
    <location>
        <position position="138"/>
    </location>
    <ligand>
        <name>Zn(2+)</name>
        <dbReference type="ChEBI" id="CHEBI:29105"/>
    </ligand>
</feature>
<dbReference type="AlphaFoldDB" id="A0A2H0VCU9"/>
<comment type="cofactor">
    <cofactor evidence="8">
        <name>Mn(2+)</name>
        <dbReference type="ChEBI" id="CHEBI:29035"/>
    </cofactor>
    <cofactor evidence="8">
        <name>Fe(2+)</name>
        <dbReference type="ChEBI" id="CHEBI:29033"/>
    </cofactor>
    <text evidence="8">Binds 1 Mn(2+) or Fe(2+) ion per subunit.</text>
</comment>
<feature type="binding site" evidence="8">
    <location>
        <position position="88"/>
    </location>
    <ligand>
        <name>Fe cation</name>
        <dbReference type="ChEBI" id="CHEBI:24875"/>
    </ligand>
</feature>
<dbReference type="GO" id="GO:0003700">
    <property type="term" value="F:DNA-binding transcription factor activity"/>
    <property type="evidence" value="ECO:0007669"/>
    <property type="project" value="InterPro"/>
</dbReference>
<feature type="binding site" evidence="8">
    <location>
        <position position="127"/>
    </location>
    <ligand>
        <name>Fe cation</name>
        <dbReference type="ChEBI" id="CHEBI:24875"/>
    </ligand>
</feature>
<evidence type="ECO:0000256" key="1">
    <source>
        <dbReference type="ARBA" id="ARBA00007957"/>
    </source>
</evidence>
<sequence>MAKFEEIIKRQKKAGFRSTKKRRALIKVLVAATAPLTENELRGKLKLLKLSPNKTTVYRQMKKLLRLNIIQEVDFGDRKKRYELATNHHHHLVCNNCHKIQDVKFENELKQQEKLIERNKKFHVTTHTLEFFGLCAKCKN</sequence>
<organism evidence="9 10">
    <name type="scientific">Candidatus Doudnabacteria bacterium CG10_big_fil_rev_8_21_14_0_10_41_10</name>
    <dbReference type="NCBI Taxonomy" id="1974551"/>
    <lineage>
        <taxon>Bacteria</taxon>
        <taxon>Candidatus Doudnaibacteriota</taxon>
    </lineage>
</organism>
<dbReference type="GO" id="GO:1900376">
    <property type="term" value="P:regulation of secondary metabolite biosynthetic process"/>
    <property type="evidence" value="ECO:0007669"/>
    <property type="project" value="TreeGrafter"/>
</dbReference>
<dbReference type="EMBL" id="PFAJ01000053">
    <property type="protein sequence ID" value="PIR96932.1"/>
    <property type="molecule type" value="Genomic_DNA"/>
</dbReference>
<comment type="cofactor">
    <cofactor evidence="7">
        <name>Zn(2+)</name>
        <dbReference type="ChEBI" id="CHEBI:29105"/>
    </cofactor>
    <text evidence="7">Binds 1 zinc ion per subunit.</text>
</comment>
<dbReference type="GO" id="GO:0045892">
    <property type="term" value="P:negative regulation of DNA-templated transcription"/>
    <property type="evidence" value="ECO:0007669"/>
    <property type="project" value="TreeGrafter"/>
</dbReference>
<feature type="binding site" evidence="7">
    <location>
        <position position="97"/>
    </location>
    <ligand>
        <name>Zn(2+)</name>
        <dbReference type="ChEBI" id="CHEBI:29105"/>
    </ligand>
</feature>
<dbReference type="PANTHER" id="PTHR33202">
    <property type="entry name" value="ZINC UPTAKE REGULATION PROTEIN"/>
    <property type="match status" value="1"/>
</dbReference>
<gene>
    <name evidence="9" type="ORF">COT91_04100</name>
</gene>
<keyword evidence="4" id="KW-0805">Transcription regulation</keyword>
<dbReference type="Gene3D" id="3.30.1490.190">
    <property type="match status" value="1"/>
</dbReference>
<feature type="binding site" evidence="7">
    <location>
        <position position="94"/>
    </location>
    <ligand>
        <name>Zn(2+)</name>
        <dbReference type="ChEBI" id="CHEBI:29105"/>
    </ligand>
</feature>
<accession>A0A2H0VCU9</accession>
<keyword evidence="6" id="KW-0804">Transcription</keyword>
<protein>
    <recommendedName>
        <fullName evidence="11">Transcriptional repressor</fullName>
    </recommendedName>
</protein>
<comment type="caution">
    <text evidence="9">The sequence shown here is derived from an EMBL/GenBank/DDBJ whole genome shotgun (WGS) entry which is preliminary data.</text>
</comment>
<evidence type="ECO:0000256" key="4">
    <source>
        <dbReference type="ARBA" id="ARBA00023015"/>
    </source>
</evidence>
<evidence type="ECO:0008006" key="11">
    <source>
        <dbReference type="Google" id="ProtNLM"/>
    </source>
</evidence>